<protein>
    <submittedName>
        <fullName evidence="1">Uncharacterized protein</fullName>
    </submittedName>
</protein>
<reference evidence="1" key="1">
    <citation type="submission" date="2020-05" db="UniProtKB">
        <authorList>
            <consortium name="EnsemblMetazoa"/>
        </authorList>
    </citation>
    <scope>IDENTIFICATION</scope>
    <source>
        <strain evidence="1">FUMOZ</strain>
    </source>
</reference>
<organism evidence="1">
    <name type="scientific">Anopheles funestus</name>
    <name type="common">African malaria mosquito</name>
    <dbReference type="NCBI Taxonomy" id="62324"/>
    <lineage>
        <taxon>Eukaryota</taxon>
        <taxon>Metazoa</taxon>
        <taxon>Ecdysozoa</taxon>
        <taxon>Arthropoda</taxon>
        <taxon>Hexapoda</taxon>
        <taxon>Insecta</taxon>
        <taxon>Pterygota</taxon>
        <taxon>Neoptera</taxon>
        <taxon>Endopterygota</taxon>
        <taxon>Diptera</taxon>
        <taxon>Nematocera</taxon>
        <taxon>Culicoidea</taxon>
        <taxon>Culicidae</taxon>
        <taxon>Anophelinae</taxon>
        <taxon>Anopheles</taxon>
    </lineage>
</organism>
<accession>A0A182S4E6</accession>
<proteinExistence type="predicted"/>
<dbReference type="AlphaFoldDB" id="A0A182S4E6"/>
<dbReference type="EnsemblMetazoa" id="AFUN015259-RA">
    <property type="protein sequence ID" value="AFUN015259-PA"/>
    <property type="gene ID" value="AFUN015259"/>
</dbReference>
<evidence type="ECO:0000313" key="1">
    <source>
        <dbReference type="EnsemblMetazoa" id="AFUN015259-PA"/>
    </source>
</evidence>
<name>A0A182S4E6_ANOFN</name>
<sequence>MQLACNREMQLQLADLVHLLLTCIHETVNLLLYTVGGVPEDGGTGRHCVATV</sequence>
<dbReference type="VEuPathDB" id="VectorBase:AFUN015259"/>